<dbReference type="Proteomes" id="UP001159363">
    <property type="component" value="Chromosome 11"/>
</dbReference>
<dbReference type="PANTHER" id="PTHR45615">
    <property type="entry name" value="MYOSIN HEAVY CHAIN, NON-MUSCLE"/>
    <property type="match status" value="1"/>
</dbReference>
<comment type="caution">
    <text evidence="3">The sequence shown here is derived from an EMBL/GenBank/DDBJ whole genome shotgun (WGS) entry which is preliminary data.</text>
</comment>
<feature type="coiled-coil region" evidence="1">
    <location>
        <begin position="1728"/>
        <end position="1762"/>
    </location>
</feature>
<evidence type="ECO:0000313" key="4">
    <source>
        <dbReference type="Proteomes" id="UP001159363"/>
    </source>
</evidence>
<proteinExistence type="predicted"/>
<feature type="coiled-coil region" evidence="1">
    <location>
        <begin position="723"/>
        <end position="827"/>
    </location>
</feature>
<feature type="coiled-coil region" evidence="1">
    <location>
        <begin position="357"/>
        <end position="384"/>
    </location>
</feature>
<feature type="coiled-coil region" evidence="1">
    <location>
        <begin position="1471"/>
        <end position="1582"/>
    </location>
</feature>
<gene>
    <name evidence="3" type="ORF">PR048_028379</name>
</gene>
<evidence type="ECO:0000313" key="3">
    <source>
        <dbReference type="EMBL" id="KAJ8872039.1"/>
    </source>
</evidence>
<feature type="region of interest" description="Disordered" evidence="2">
    <location>
        <begin position="1703"/>
        <end position="1723"/>
    </location>
</feature>
<feature type="coiled-coil region" evidence="1">
    <location>
        <begin position="1323"/>
        <end position="1371"/>
    </location>
</feature>
<evidence type="ECO:0000256" key="2">
    <source>
        <dbReference type="SAM" id="MobiDB-lite"/>
    </source>
</evidence>
<feature type="coiled-coil region" evidence="1">
    <location>
        <begin position="574"/>
        <end position="636"/>
    </location>
</feature>
<feature type="coiled-coil region" evidence="1">
    <location>
        <begin position="1788"/>
        <end position="1843"/>
    </location>
</feature>
<feature type="coiled-coil region" evidence="1">
    <location>
        <begin position="1132"/>
        <end position="1159"/>
    </location>
</feature>
<keyword evidence="1" id="KW-0175">Coiled coil</keyword>
<name>A0ABQ9GJ35_9NEOP</name>
<accession>A0ABQ9GJ35</accession>
<keyword evidence="4" id="KW-1185">Reference proteome</keyword>
<feature type="coiled-coil region" evidence="1">
    <location>
        <begin position="6"/>
        <end position="54"/>
    </location>
</feature>
<organism evidence="3 4">
    <name type="scientific">Dryococelus australis</name>
    <dbReference type="NCBI Taxonomy" id="614101"/>
    <lineage>
        <taxon>Eukaryota</taxon>
        <taxon>Metazoa</taxon>
        <taxon>Ecdysozoa</taxon>
        <taxon>Arthropoda</taxon>
        <taxon>Hexapoda</taxon>
        <taxon>Insecta</taxon>
        <taxon>Pterygota</taxon>
        <taxon>Neoptera</taxon>
        <taxon>Polyneoptera</taxon>
        <taxon>Phasmatodea</taxon>
        <taxon>Verophasmatodea</taxon>
        <taxon>Anareolatae</taxon>
        <taxon>Phasmatidae</taxon>
        <taxon>Eurycanthinae</taxon>
        <taxon>Dryococelus</taxon>
    </lineage>
</organism>
<feature type="coiled-coil region" evidence="1">
    <location>
        <begin position="177"/>
        <end position="211"/>
    </location>
</feature>
<dbReference type="EMBL" id="JARBHB010000012">
    <property type="protein sequence ID" value="KAJ8872039.1"/>
    <property type="molecule type" value="Genomic_DNA"/>
</dbReference>
<feature type="coiled-coil region" evidence="1">
    <location>
        <begin position="1964"/>
        <end position="2054"/>
    </location>
</feature>
<protein>
    <submittedName>
        <fullName evidence="3">Uncharacterized protein</fullName>
    </submittedName>
</protein>
<feature type="coiled-coil region" evidence="1">
    <location>
        <begin position="93"/>
        <end position="148"/>
    </location>
</feature>
<dbReference type="PANTHER" id="PTHR45615:SF40">
    <property type="entry name" value="MYOSIN HEAVY CHAIN, NON-MUSCLE"/>
    <property type="match status" value="1"/>
</dbReference>
<feature type="coiled-coil region" evidence="1">
    <location>
        <begin position="993"/>
        <end position="1020"/>
    </location>
</feature>
<evidence type="ECO:0000256" key="1">
    <source>
        <dbReference type="SAM" id="Coils"/>
    </source>
</evidence>
<feature type="coiled-coil region" evidence="1">
    <location>
        <begin position="444"/>
        <end position="513"/>
    </location>
</feature>
<sequence>MHRKNIARLVADNEELKDRMTSLENENVMLEMRAVELEEQFDTLSKERTELQAEVVIITQQLSSAVQGQNERLEVTQPAEEVGDHAGKNEKDSSNLEVVLRSLEAELVEARRALDEQKVVISDLNAKLDSKEEDLELQREMILKLEQLTAVDNRTEEENGSRITDILKDIGDVAADLEEWKMRCSEVEDRLKALEMEKMSLETRFEEVCSENRTLGAMLQEQKNMSDQLTDKLKDQSEGICARDANIVKLKTLIEENGLVLKERETALEEVRRVLDEVQGNFKRRYSELEASYQVKQAELEMQKASMQEVENVLVSKDSELKYLKMDLDKREYQLESLMNEHKIMKETLESSFQDKIQELSQQLTQMSCENQQLMQSINDLNNDIIVKNKYIEKLEIGMKNSEEVEKQWQITLDALNKTSSLLDSVKQELGAKSLECSELAQTLTVTEEQNREKIEKMKRLTANLKAKALALRGSEDKVKQLEAAIREKETALSELNEKLADGKNVVRTTELEAMLRNKEKELLHVKSHCEELTRMLHSKEGEVGLLAHEVTDLKRAVEELRHEKSYGENSSALAQTQNEVMVLKVKVDDKEREIELLRAEQGEWLRKCSDAEYKNNKLLLKITELEQKNTSLEVNTSHNTERVAELEEEVETKDFDYVAAMGKVEGLQGVISEQRQQFLESNAKQQDLDMVGRDMKIVELEEQISSIQERYQQTWAASEAKLQEREAVVESLEMELSRSQERVQSLENSVSEMGERQGTLESSLVALERQLEEAGQRLREEEEHRQLTEIELARLVTVEVSSKQRLEELLEKKVELESGMKEGTAERGELLKRIANLEASCRERSSEVERLSEFESAFNEESLQVQVLMLQVRQHAAEMEGKGRDLEESRQYCESLECDLRTCHEQLEEMDADRRNLVEERDKLVSKLRQVEENLTSASDEWEGKLNDQSNQIMQLQKEKEKLSDCLGSKIESIQQSDVDVKVDHVDFQKQISELSMQLTNLKEVMVQKEEEVKTYQTRLLQLQFCGQSQLTEDSETSFRSKISALEVTNTELRERILEYEKNIYNQQEHLAANAEESFQNQILELEVANVEMHGKIAKSEEMISDLHEQQLAGSAKETLQKKIWELEACNAELHGRVIHYQENISDLEEQLSRARVDLEGVYLKLNHNVEETRLLVEKVDLLQGELGMKNVEFQELSCKYQDIAGNSNSRVHMECKSKIAELHCEKNELLKQLLREKAASEVQNIIMLAEEQVRSVASTKEPSTQGRDTIVDESVQVKHVDEVAAVSFEQLPLCILEQTPVVHPEELIEQMSVAPGTLDNMLLYTARIQELEDHLAQLQHKLYTIKEDRDSAVARVKELEVQSKEAEQLAAIVSQPVPVVEEVCVQKSAYLTYQPDELSSMESRDPGDGASPPQEFHNITFFQEQSDSSFSLEVEPAVLEDESWGWGTDEARLEEEHLRQKQVSAPAPAVEVSDRLSSLEAELQALVVKKAAAEEEVNATQARCDKLLHKLKDIKIKNDNLMKENLELSKHNAAASSFGDLDSAIEEEFKIRIKSLEKSMKELMSELDVARLEREGLLKQIDVLTSANSRILEVKEKQDLDLDFCQKRYKEMSNAKEAMEWVLEELTEENKILSSKIGDLESELSSLRAESVSAGTQDENIQGRAQLALQELQEQLVVLAADNEHLQTLLEEQRNLRLKAEAGLSKKHGSSTTADTESRNKADVTCDDLRLENGTMTREVENLSRELVSVQSAYQSLKTRKEEYDRGITTNNSMVTKICDRCDSLQKQYEEVIESLTKEMSEVRRQYETRVKENVELVCWLETARRNLYELRKKCEKMAMKWLCGSVNMEEETIAFLQLRDEVRAAVVQLKISKEITMTSSSTIPAVERVECIISQLRQGLKENVADVESQTEAVAFKNEDIMHLQESVALRDSKLARFEEQVRYPSTWAGGDDGQGTEPLLLAREEELARLKREVDSLRQEATAADERALVKDEDIQSLRVQLAEKSHKLEEAVEARERDVDELRQLVEERDRDEHKLRRLQEEMAALREQSVSPADPETDDQSELDVALYMLHQRDVRCDELTLELMQVLCVYQFSFLSTE</sequence>
<feature type="coiled-coil region" evidence="1">
    <location>
        <begin position="1611"/>
        <end position="1691"/>
    </location>
</feature>
<feature type="coiled-coil region" evidence="1">
    <location>
        <begin position="894"/>
        <end position="967"/>
    </location>
</feature>
<reference evidence="3 4" key="1">
    <citation type="submission" date="2023-02" db="EMBL/GenBank/DDBJ databases">
        <title>LHISI_Scaffold_Assembly.</title>
        <authorList>
            <person name="Stuart O.P."/>
            <person name="Cleave R."/>
            <person name="Magrath M.J.L."/>
            <person name="Mikheyev A.S."/>
        </authorList>
    </citation>
    <scope>NUCLEOTIDE SEQUENCE [LARGE SCALE GENOMIC DNA]</scope>
    <source>
        <strain evidence="3">Daus_M_001</strain>
        <tissue evidence="3">Leg muscle</tissue>
    </source>
</reference>